<feature type="region of interest" description="Disordered" evidence="1">
    <location>
        <begin position="1"/>
        <end position="135"/>
    </location>
</feature>
<feature type="compositionally biased region" description="Polar residues" evidence="1">
    <location>
        <begin position="13"/>
        <end position="26"/>
    </location>
</feature>
<gene>
    <name evidence="2" type="ORF">HII31_10680</name>
</gene>
<name>A0A8H6VD81_9PEZI</name>
<dbReference type="EMBL" id="JABCIY010000218">
    <property type="protein sequence ID" value="KAF7188008.1"/>
    <property type="molecule type" value="Genomic_DNA"/>
</dbReference>
<dbReference type="OrthoDB" id="3799998at2759"/>
<evidence type="ECO:0000313" key="2">
    <source>
        <dbReference type="EMBL" id="KAF7188008.1"/>
    </source>
</evidence>
<protein>
    <submittedName>
        <fullName evidence="2">Uncharacterized protein</fullName>
    </submittedName>
</protein>
<sequence length="135" mass="15242">MEDKKIQAAEDAGTSSSTQQTFSPASEQEPPQYWDSEPSSQPPSYNDRKCGQQRWNGPASAASIAAILGPPPKEPEKKRSWRDRWRDMMSGDKYGGRPVYRERTESSSRWNSQGVALFEPPKTTRQSAKNMDRGF</sequence>
<accession>A0A8H6VD81</accession>
<comment type="caution">
    <text evidence="2">The sequence shown here is derived from an EMBL/GenBank/DDBJ whole genome shotgun (WGS) entry which is preliminary data.</text>
</comment>
<organism evidence="2 3">
    <name type="scientific">Pseudocercospora fuligena</name>
    <dbReference type="NCBI Taxonomy" id="685502"/>
    <lineage>
        <taxon>Eukaryota</taxon>
        <taxon>Fungi</taxon>
        <taxon>Dikarya</taxon>
        <taxon>Ascomycota</taxon>
        <taxon>Pezizomycotina</taxon>
        <taxon>Dothideomycetes</taxon>
        <taxon>Dothideomycetidae</taxon>
        <taxon>Mycosphaerellales</taxon>
        <taxon>Mycosphaerellaceae</taxon>
        <taxon>Pseudocercospora</taxon>
    </lineage>
</organism>
<proteinExistence type="predicted"/>
<evidence type="ECO:0000313" key="3">
    <source>
        <dbReference type="Proteomes" id="UP000660729"/>
    </source>
</evidence>
<dbReference type="AlphaFoldDB" id="A0A8H6VD81"/>
<evidence type="ECO:0000256" key="1">
    <source>
        <dbReference type="SAM" id="MobiDB-lite"/>
    </source>
</evidence>
<keyword evidence="3" id="KW-1185">Reference proteome</keyword>
<dbReference type="Proteomes" id="UP000660729">
    <property type="component" value="Unassembled WGS sequence"/>
</dbReference>
<feature type="compositionally biased region" description="Basic and acidic residues" evidence="1">
    <location>
        <begin position="73"/>
        <end position="90"/>
    </location>
</feature>
<reference evidence="2" key="1">
    <citation type="submission" date="2020-04" db="EMBL/GenBank/DDBJ databases">
        <title>Draft genome resource of the tomato pathogen Pseudocercospora fuligena.</title>
        <authorList>
            <person name="Zaccaron A."/>
        </authorList>
    </citation>
    <scope>NUCLEOTIDE SEQUENCE</scope>
    <source>
        <strain evidence="2">PF001</strain>
    </source>
</reference>